<dbReference type="Pfam" id="PF09312">
    <property type="entry name" value="SurA_N"/>
    <property type="match status" value="1"/>
</dbReference>
<keyword evidence="5" id="KW-0143">Chaperone</keyword>
<keyword evidence="3" id="KW-0574">Periplasm</keyword>
<dbReference type="InterPro" id="IPR027304">
    <property type="entry name" value="Trigger_fact/SurA_dom_sf"/>
</dbReference>
<evidence type="ECO:0000256" key="7">
    <source>
        <dbReference type="ARBA" id="ARBA00030642"/>
    </source>
</evidence>
<evidence type="ECO:0000313" key="11">
    <source>
        <dbReference type="EMBL" id="GAA5068412.1"/>
    </source>
</evidence>
<dbReference type="PROSITE" id="PS50198">
    <property type="entry name" value="PPIC_PPIASE_2"/>
    <property type="match status" value="1"/>
</dbReference>
<evidence type="ECO:0000256" key="3">
    <source>
        <dbReference type="ARBA" id="ARBA00022764"/>
    </source>
</evidence>
<dbReference type="Proteomes" id="UP001499910">
    <property type="component" value="Unassembled WGS sequence"/>
</dbReference>
<dbReference type="InterPro" id="IPR000297">
    <property type="entry name" value="PPIase_PpiC"/>
</dbReference>
<evidence type="ECO:0000256" key="9">
    <source>
        <dbReference type="PROSITE-ProRule" id="PRU00278"/>
    </source>
</evidence>
<feature type="domain" description="PpiC" evidence="10">
    <location>
        <begin position="174"/>
        <end position="272"/>
    </location>
</feature>
<dbReference type="SUPFAM" id="SSF109998">
    <property type="entry name" value="Triger factor/SurA peptide-binding domain-like"/>
    <property type="match status" value="1"/>
</dbReference>
<keyword evidence="6 9" id="KW-0413">Isomerase</keyword>
<dbReference type="SUPFAM" id="SSF54534">
    <property type="entry name" value="FKBP-like"/>
    <property type="match status" value="1"/>
</dbReference>
<evidence type="ECO:0000256" key="8">
    <source>
        <dbReference type="ARBA" id="ARBA00031484"/>
    </source>
</evidence>
<sequence length="415" mass="45360">MTQFHQTPRLMPIPFLALVTAGLAMLLVMALPVTAQSPFSAAARVNDDVVTYYEIRQRQQFLEVLNAPNTGADEVLETLIEERLKRQAGEMMGLVADAEQIEAGVEEFAARANLGPEQFIRALVEEGVAPETFRDFVANGITWRNVVGARFGRQAEVSEDEVERAVAAGFDTGGMRVRLAELIVPITAQNQANLVSELNRLRAQVQGSTSRFSEAASRFSAAPSRENGGLTDWRPLTALPPQMQQMMMNMSVGQVTEPINLGNAVALFQLRGLSEPTVAAPEVSSVDYLTIAIPGGRTAEALAEAQRLGDQVDTCDDFYGVLPGGFERVTQAVREIPSDIAVALSRLDENEFSTEVTRGEGAVLLMTMLCERNYDVPDTAYEEVRAALFSQRLEAFASSYLQELRADAIIFYTEG</sequence>
<keyword evidence="12" id="KW-1185">Reference proteome</keyword>
<dbReference type="RefSeq" id="WP_259546436.1">
    <property type="nucleotide sequence ID" value="NZ_BAABHW010000001.1"/>
</dbReference>
<keyword evidence="4 9" id="KW-0697">Rotamase</keyword>
<evidence type="ECO:0000313" key="12">
    <source>
        <dbReference type="Proteomes" id="UP001499910"/>
    </source>
</evidence>
<protein>
    <recommendedName>
        <fullName evidence="1">Parvulin-like PPIase</fullName>
    </recommendedName>
    <alternativeName>
        <fullName evidence="7">Peptidyl-prolyl cis-trans isomerase plp</fullName>
    </alternativeName>
    <alternativeName>
        <fullName evidence="8">Rotamase plp</fullName>
    </alternativeName>
</protein>
<evidence type="ECO:0000256" key="5">
    <source>
        <dbReference type="ARBA" id="ARBA00023186"/>
    </source>
</evidence>
<name>A0ABP9L2X7_9RHOB</name>
<evidence type="ECO:0000259" key="10">
    <source>
        <dbReference type="PROSITE" id="PS50198"/>
    </source>
</evidence>
<dbReference type="PANTHER" id="PTHR47637:SF1">
    <property type="entry name" value="CHAPERONE SURA"/>
    <property type="match status" value="1"/>
</dbReference>
<dbReference type="PANTHER" id="PTHR47637">
    <property type="entry name" value="CHAPERONE SURA"/>
    <property type="match status" value="1"/>
</dbReference>
<dbReference type="Gene3D" id="1.10.4030.10">
    <property type="entry name" value="Porin chaperone SurA, peptide-binding domain"/>
    <property type="match status" value="1"/>
</dbReference>
<dbReference type="EMBL" id="BAABHW010000001">
    <property type="protein sequence ID" value="GAA5068412.1"/>
    <property type="molecule type" value="Genomic_DNA"/>
</dbReference>
<dbReference type="InterPro" id="IPR050280">
    <property type="entry name" value="OMP_Chaperone_SurA"/>
</dbReference>
<evidence type="ECO:0000256" key="2">
    <source>
        <dbReference type="ARBA" id="ARBA00022729"/>
    </source>
</evidence>
<proteinExistence type="predicted"/>
<comment type="caution">
    <text evidence="11">The sequence shown here is derived from an EMBL/GenBank/DDBJ whole genome shotgun (WGS) entry which is preliminary data.</text>
</comment>
<keyword evidence="2" id="KW-0732">Signal</keyword>
<gene>
    <name evidence="11" type="ORF">GCM10023209_08960</name>
</gene>
<evidence type="ECO:0000256" key="1">
    <source>
        <dbReference type="ARBA" id="ARBA00018370"/>
    </source>
</evidence>
<accession>A0ABP9L2X7</accession>
<dbReference type="Gene3D" id="3.10.50.40">
    <property type="match status" value="1"/>
</dbReference>
<dbReference type="InterPro" id="IPR015391">
    <property type="entry name" value="SurA_N"/>
</dbReference>
<dbReference type="InterPro" id="IPR046357">
    <property type="entry name" value="PPIase_dom_sf"/>
</dbReference>
<dbReference type="Pfam" id="PF00639">
    <property type="entry name" value="Rotamase"/>
    <property type="match status" value="1"/>
</dbReference>
<dbReference type="GO" id="GO:0016853">
    <property type="term" value="F:isomerase activity"/>
    <property type="evidence" value="ECO:0007669"/>
    <property type="project" value="UniProtKB-KW"/>
</dbReference>
<evidence type="ECO:0000256" key="4">
    <source>
        <dbReference type="ARBA" id="ARBA00023110"/>
    </source>
</evidence>
<evidence type="ECO:0000256" key="6">
    <source>
        <dbReference type="ARBA" id="ARBA00023235"/>
    </source>
</evidence>
<organism evidence="11 12">
    <name type="scientific">[Roseibacterium] beibuensis</name>
    <dbReference type="NCBI Taxonomy" id="1193142"/>
    <lineage>
        <taxon>Bacteria</taxon>
        <taxon>Pseudomonadati</taxon>
        <taxon>Pseudomonadota</taxon>
        <taxon>Alphaproteobacteria</taxon>
        <taxon>Rhodobacterales</taxon>
        <taxon>Roseobacteraceae</taxon>
        <taxon>Roseicyclus</taxon>
    </lineage>
</organism>
<reference evidence="12" key="1">
    <citation type="journal article" date="2019" name="Int. J. Syst. Evol. Microbiol.">
        <title>The Global Catalogue of Microorganisms (GCM) 10K type strain sequencing project: providing services to taxonomists for standard genome sequencing and annotation.</title>
        <authorList>
            <consortium name="The Broad Institute Genomics Platform"/>
            <consortium name="The Broad Institute Genome Sequencing Center for Infectious Disease"/>
            <person name="Wu L."/>
            <person name="Ma J."/>
        </authorList>
    </citation>
    <scope>NUCLEOTIDE SEQUENCE [LARGE SCALE GENOMIC DNA]</scope>
    <source>
        <strain evidence="12">JCM 18015</strain>
    </source>
</reference>